<dbReference type="PANTHER" id="PTHR11567">
    <property type="entry name" value="ACID PHOSPHATASE-RELATED"/>
    <property type="match status" value="1"/>
</dbReference>
<evidence type="ECO:0000313" key="10">
    <source>
        <dbReference type="Proteomes" id="UP000625711"/>
    </source>
</evidence>
<evidence type="ECO:0000256" key="6">
    <source>
        <dbReference type="ARBA" id="ARBA00023157"/>
    </source>
</evidence>
<dbReference type="Gene3D" id="3.40.50.1240">
    <property type="entry name" value="Phosphoglycerate mutase-like"/>
    <property type="match status" value="1"/>
</dbReference>
<reference evidence="9" key="1">
    <citation type="submission" date="2020-08" db="EMBL/GenBank/DDBJ databases">
        <title>Genome sequencing and assembly of the red palm weevil Rhynchophorus ferrugineus.</title>
        <authorList>
            <person name="Dias G.B."/>
            <person name="Bergman C.M."/>
            <person name="Manee M."/>
        </authorList>
    </citation>
    <scope>NUCLEOTIDE SEQUENCE</scope>
    <source>
        <strain evidence="9">AA-2017</strain>
        <tissue evidence="9">Whole larva</tissue>
    </source>
</reference>
<accession>A0A834M0M9</accession>
<evidence type="ECO:0000256" key="3">
    <source>
        <dbReference type="ARBA" id="ARBA00012646"/>
    </source>
</evidence>
<keyword evidence="10" id="KW-1185">Reference proteome</keyword>
<gene>
    <name evidence="9" type="ORF">GWI33_020244</name>
</gene>
<evidence type="ECO:0000256" key="8">
    <source>
        <dbReference type="SAM" id="SignalP"/>
    </source>
</evidence>
<evidence type="ECO:0000256" key="1">
    <source>
        <dbReference type="ARBA" id="ARBA00000032"/>
    </source>
</evidence>
<dbReference type="Pfam" id="PF00328">
    <property type="entry name" value="His_Phos_2"/>
    <property type="match status" value="1"/>
</dbReference>
<dbReference type="AlphaFoldDB" id="A0A834M0M9"/>
<dbReference type="InterPro" id="IPR029033">
    <property type="entry name" value="His_PPase_superfam"/>
</dbReference>
<dbReference type="EMBL" id="JAACXV010014546">
    <property type="protein sequence ID" value="KAF7266413.1"/>
    <property type="molecule type" value="Genomic_DNA"/>
</dbReference>
<evidence type="ECO:0000256" key="7">
    <source>
        <dbReference type="ARBA" id="ARBA00023180"/>
    </source>
</evidence>
<dbReference type="CDD" id="cd07061">
    <property type="entry name" value="HP_HAP_like"/>
    <property type="match status" value="1"/>
</dbReference>
<dbReference type="OrthoDB" id="10257284at2759"/>
<dbReference type="SUPFAM" id="SSF53254">
    <property type="entry name" value="Phosphoglycerate mutase-like"/>
    <property type="match status" value="1"/>
</dbReference>
<feature type="signal peptide" evidence="8">
    <location>
        <begin position="1"/>
        <end position="20"/>
    </location>
</feature>
<dbReference type="EC" id="3.1.3.2" evidence="3"/>
<keyword evidence="4 8" id="KW-0732">Signal</keyword>
<evidence type="ECO:0000256" key="5">
    <source>
        <dbReference type="ARBA" id="ARBA00022801"/>
    </source>
</evidence>
<proteinExistence type="inferred from homology"/>
<comment type="caution">
    <text evidence="9">The sequence shown here is derived from an EMBL/GenBank/DDBJ whole genome shotgun (WGS) entry which is preliminary data.</text>
</comment>
<dbReference type="GO" id="GO:0003993">
    <property type="term" value="F:acid phosphatase activity"/>
    <property type="evidence" value="ECO:0007669"/>
    <property type="project" value="UniProtKB-EC"/>
</dbReference>
<dbReference type="InterPro" id="IPR000560">
    <property type="entry name" value="His_Pase_clade-2"/>
</dbReference>
<protein>
    <recommendedName>
        <fullName evidence="3">acid phosphatase</fullName>
        <ecNumber evidence="3">3.1.3.2</ecNumber>
    </recommendedName>
</protein>
<comment type="catalytic activity">
    <reaction evidence="1">
        <text>a phosphate monoester + H2O = an alcohol + phosphate</text>
        <dbReference type="Rhea" id="RHEA:15017"/>
        <dbReference type="ChEBI" id="CHEBI:15377"/>
        <dbReference type="ChEBI" id="CHEBI:30879"/>
        <dbReference type="ChEBI" id="CHEBI:43474"/>
        <dbReference type="ChEBI" id="CHEBI:67140"/>
        <dbReference type="EC" id="3.1.3.2"/>
    </reaction>
</comment>
<sequence>MKHAVTVVLWLGGLINLALAASTLQLVHVLFRHGDRNPDSGSLWPSNPFYNESFYREGYGQLTNAGKRTEYRLGQLLRLRYNSFLGSEWNINTLDVRTTDYNRTKMSVELVLAGLYPPRGQDVWTPFLNWQPIPYNYFPSSEDKELFSLGACNTFVEMYKVLSEENIANYIQSRYSELFDILYQNTGVTGSLWNCYALYFGLLVQEQLGFPLQEWTKAIYPEPIHSAAVDNYYILTNNTILRQITAGYLLRKILNDSASKINGTLSPSSRKVFLYSAHEFNVATFLLSLEAYKITDVPPYGSHVLVELHKIRGVYGFRLFYGNYERVLPIPLKLPNCNYFCPFDDFVAQVQKIIPDDAACTASDSIFKSMFKIFIS</sequence>
<dbReference type="Proteomes" id="UP000625711">
    <property type="component" value="Unassembled WGS sequence"/>
</dbReference>
<evidence type="ECO:0000256" key="2">
    <source>
        <dbReference type="ARBA" id="ARBA00005375"/>
    </source>
</evidence>
<keyword evidence="6" id="KW-1015">Disulfide bond</keyword>
<dbReference type="PROSITE" id="PS00616">
    <property type="entry name" value="HIS_ACID_PHOSPHAT_1"/>
    <property type="match status" value="1"/>
</dbReference>
<dbReference type="InterPro" id="IPR050645">
    <property type="entry name" value="Histidine_acid_phosphatase"/>
</dbReference>
<keyword evidence="7" id="KW-0325">Glycoprotein</keyword>
<organism evidence="9 10">
    <name type="scientific">Rhynchophorus ferrugineus</name>
    <name type="common">Red palm weevil</name>
    <name type="synonym">Curculio ferrugineus</name>
    <dbReference type="NCBI Taxonomy" id="354439"/>
    <lineage>
        <taxon>Eukaryota</taxon>
        <taxon>Metazoa</taxon>
        <taxon>Ecdysozoa</taxon>
        <taxon>Arthropoda</taxon>
        <taxon>Hexapoda</taxon>
        <taxon>Insecta</taxon>
        <taxon>Pterygota</taxon>
        <taxon>Neoptera</taxon>
        <taxon>Endopterygota</taxon>
        <taxon>Coleoptera</taxon>
        <taxon>Polyphaga</taxon>
        <taxon>Cucujiformia</taxon>
        <taxon>Curculionidae</taxon>
        <taxon>Dryophthorinae</taxon>
        <taxon>Rhynchophorus</taxon>
    </lineage>
</organism>
<keyword evidence="5" id="KW-0378">Hydrolase</keyword>
<name>A0A834M0M9_RHYFE</name>
<feature type="chain" id="PRO_5032849233" description="acid phosphatase" evidence="8">
    <location>
        <begin position="21"/>
        <end position="376"/>
    </location>
</feature>
<dbReference type="InterPro" id="IPR033379">
    <property type="entry name" value="Acid_Pase_AS"/>
</dbReference>
<evidence type="ECO:0000256" key="4">
    <source>
        <dbReference type="ARBA" id="ARBA00022729"/>
    </source>
</evidence>
<comment type="similarity">
    <text evidence="2">Belongs to the histidine acid phosphatase family.</text>
</comment>
<dbReference type="PANTHER" id="PTHR11567:SF211">
    <property type="entry name" value="PROSTATIC ACID PHOSPHATASE"/>
    <property type="match status" value="1"/>
</dbReference>
<evidence type="ECO:0000313" key="9">
    <source>
        <dbReference type="EMBL" id="KAF7266413.1"/>
    </source>
</evidence>